<comment type="caution">
    <text evidence="7">The sequence shown here is derived from an EMBL/GenBank/DDBJ whole genome shotgun (WGS) entry which is preliminary data.</text>
</comment>
<evidence type="ECO:0000256" key="5">
    <source>
        <dbReference type="SAM" id="Phobius"/>
    </source>
</evidence>
<dbReference type="PROSITE" id="PS50850">
    <property type="entry name" value="MFS"/>
    <property type="match status" value="1"/>
</dbReference>
<keyword evidence="2 5" id="KW-0812">Transmembrane</keyword>
<sequence length="392" mass="43848">MFKTINSLRALFFAAFLLFIANSYLLNSNAIILKELGFNDFQIGIVATCIYFGAFVSTILSPLIVQKVGHIRSFGFFSAIFAIAILLHINAKQLYIFCLLRFCLGYCYYALLVVIESWINNRAKNENRSRILAVYEIVFYSGFCLGALFLYFKLNQANVFVLAAIIMLFCSIPLNLLKIKQPKIHIKEKIKIPDVFAISKLAFIAALIGGFLMNGFYSMSQSYFLALGYGIKDISIFVFSAMLGGFIAQLYVGKLSDIYGRKLALLTCSTLAFVASLALLFFAKTFLIYFLCFCLGMGLFCIYVLALARASDRVNESAAILEVGRTLLFTYSVSAIFAPIIMGALISKFGPNSFIILYIILLGILSLFTLTQPKIEAKKRVEFENTFKVLSE</sequence>
<keyword evidence="4 5" id="KW-0472">Membrane</keyword>
<dbReference type="InterPro" id="IPR005829">
    <property type="entry name" value="Sugar_transporter_CS"/>
</dbReference>
<feature type="transmembrane region" description="Helical" evidence="5">
    <location>
        <begin position="198"/>
        <end position="217"/>
    </location>
</feature>
<proteinExistence type="predicted"/>
<dbReference type="SUPFAM" id="SSF103473">
    <property type="entry name" value="MFS general substrate transporter"/>
    <property type="match status" value="1"/>
</dbReference>
<dbReference type="InterPro" id="IPR036259">
    <property type="entry name" value="MFS_trans_sf"/>
</dbReference>
<organism evidence="7 8">
    <name type="scientific">Campylobacter canadensis</name>
    <dbReference type="NCBI Taxonomy" id="449520"/>
    <lineage>
        <taxon>Bacteria</taxon>
        <taxon>Pseudomonadati</taxon>
        <taxon>Campylobacterota</taxon>
        <taxon>Epsilonproteobacteria</taxon>
        <taxon>Campylobacterales</taxon>
        <taxon>Campylobacteraceae</taxon>
        <taxon>Campylobacter</taxon>
    </lineage>
</organism>
<name>A0ABS7WQV2_9BACT</name>
<feature type="transmembrane region" description="Helical" evidence="5">
    <location>
        <begin position="328"/>
        <end position="347"/>
    </location>
</feature>
<feature type="transmembrane region" description="Helical" evidence="5">
    <location>
        <begin position="94"/>
        <end position="119"/>
    </location>
</feature>
<feature type="transmembrane region" description="Helical" evidence="5">
    <location>
        <begin position="71"/>
        <end position="88"/>
    </location>
</feature>
<dbReference type="EMBL" id="JACGBB010000005">
    <property type="protein sequence ID" value="MBZ7987138.1"/>
    <property type="molecule type" value="Genomic_DNA"/>
</dbReference>
<accession>A0ABS7WQV2</accession>
<feature type="transmembrane region" description="Helical" evidence="5">
    <location>
        <begin position="353"/>
        <end position="370"/>
    </location>
</feature>
<evidence type="ECO:0000256" key="3">
    <source>
        <dbReference type="ARBA" id="ARBA00022989"/>
    </source>
</evidence>
<evidence type="ECO:0000313" key="8">
    <source>
        <dbReference type="Proteomes" id="UP000786183"/>
    </source>
</evidence>
<dbReference type="RefSeq" id="WP_224325237.1">
    <property type="nucleotide sequence ID" value="NZ_JACGBB010000005.1"/>
</dbReference>
<keyword evidence="3 5" id="KW-1133">Transmembrane helix</keyword>
<dbReference type="InterPro" id="IPR011701">
    <property type="entry name" value="MFS"/>
</dbReference>
<feature type="transmembrane region" description="Helical" evidence="5">
    <location>
        <begin position="229"/>
        <end position="251"/>
    </location>
</feature>
<dbReference type="PROSITE" id="PS00216">
    <property type="entry name" value="SUGAR_TRANSPORT_1"/>
    <property type="match status" value="1"/>
</dbReference>
<dbReference type="InterPro" id="IPR020846">
    <property type="entry name" value="MFS_dom"/>
</dbReference>
<gene>
    <name evidence="7" type="ORF">AVCANL283_03280</name>
</gene>
<dbReference type="Gene3D" id="1.20.1250.20">
    <property type="entry name" value="MFS general substrate transporter like domains"/>
    <property type="match status" value="2"/>
</dbReference>
<feature type="transmembrane region" description="Helical" evidence="5">
    <location>
        <begin position="263"/>
        <end position="282"/>
    </location>
</feature>
<dbReference type="Pfam" id="PF07690">
    <property type="entry name" value="MFS_1"/>
    <property type="match status" value="1"/>
</dbReference>
<feature type="transmembrane region" description="Helical" evidence="5">
    <location>
        <begin position="288"/>
        <end position="308"/>
    </location>
</feature>
<dbReference type="PANTHER" id="PTHR23521:SF2">
    <property type="entry name" value="TRANSPORTER MFS SUPERFAMILY"/>
    <property type="match status" value="1"/>
</dbReference>
<reference evidence="7 8" key="1">
    <citation type="submission" date="2020-07" db="EMBL/GenBank/DDBJ databases">
        <title>Transfer of Campylobacter canadensis to the novel genus Avispirillum gen. nov., that also includes two novel species recovered from migratory waterfowl: Avispirillum anseris sp. nov. and Avispirillum brantae sp. nov.</title>
        <authorList>
            <person name="Miller W.G."/>
            <person name="Chapman M.H."/>
            <person name="Yee E."/>
            <person name="Inglis G.D."/>
        </authorList>
    </citation>
    <scope>NUCLEOTIDE SEQUENCE [LARGE SCALE GENOMIC DNA]</scope>
    <source>
        <strain evidence="7 8">L283</strain>
    </source>
</reference>
<dbReference type="Proteomes" id="UP000786183">
    <property type="component" value="Unassembled WGS sequence"/>
</dbReference>
<feature type="transmembrane region" description="Helical" evidence="5">
    <location>
        <begin position="158"/>
        <end position="177"/>
    </location>
</feature>
<comment type="subcellular location">
    <subcellularLocation>
        <location evidence="1">Membrane</location>
        <topology evidence="1">Multi-pass membrane protein</topology>
    </subcellularLocation>
</comment>
<dbReference type="PANTHER" id="PTHR23521">
    <property type="entry name" value="TRANSPORTER MFS SUPERFAMILY"/>
    <property type="match status" value="1"/>
</dbReference>
<feature type="transmembrane region" description="Helical" evidence="5">
    <location>
        <begin position="44"/>
        <end position="64"/>
    </location>
</feature>
<feature type="domain" description="Major facilitator superfamily (MFS) profile" evidence="6">
    <location>
        <begin position="7"/>
        <end position="376"/>
    </location>
</feature>
<evidence type="ECO:0000313" key="7">
    <source>
        <dbReference type="EMBL" id="MBZ7987138.1"/>
    </source>
</evidence>
<keyword evidence="8" id="KW-1185">Reference proteome</keyword>
<evidence type="ECO:0000256" key="2">
    <source>
        <dbReference type="ARBA" id="ARBA00022692"/>
    </source>
</evidence>
<feature type="transmembrane region" description="Helical" evidence="5">
    <location>
        <begin position="131"/>
        <end position="152"/>
    </location>
</feature>
<evidence type="ECO:0000259" key="6">
    <source>
        <dbReference type="PROSITE" id="PS50850"/>
    </source>
</evidence>
<protein>
    <submittedName>
        <fullName evidence="7">MFS transporter</fullName>
    </submittedName>
</protein>
<evidence type="ECO:0000256" key="4">
    <source>
        <dbReference type="ARBA" id="ARBA00023136"/>
    </source>
</evidence>
<evidence type="ECO:0000256" key="1">
    <source>
        <dbReference type="ARBA" id="ARBA00004141"/>
    </source>
</evidence>